<protein>
    <submittedName>
        <fullName evidence="16">Protein TANC1 isoform X1</fullName>
    </submittedName>
</protein>
<sequence length="2011" mass="223863">MGNKSSLLYERQAELSGERRDRSWSFTGNMGSPTLSGLKASRSRAMSLSQNPRQSGNSQKHLRLPGHLHISSPLEIQSKINSMDSMRLVSSSSLTNVNQPHSWTLGKSDAWDSPCIKNHHARNANTQQQQQFQNWSSKYATNKKLDLQNEKKVSIKKRSAHASDSNKQPVCSSHQNSVQMQCCSDDVLDIKEDILYEGFRPRTNSTSIIEMGRKHRSRVVMGAASANLRRQLHTSHTAIDKNSQDSPKNMNHCAGDYVELDPRQTMFHEQQNFTNEQVYLRKEGRSRAMNENKTIDDVCFQLPPTNTSRTTLTPKLWAGKTLLPDIHEEKILSSSVPNCNYDSLLKNIPQQKSPGISPLTHGISSVRNTDFMRKRSCSISHTPEFSAHQQMHWNLPPNAFGEVNNREILIHYSPSSVRKFPRKLSVPILMTPKTRIVPDKERLWNYNVTLGDSCPNLTISSNNSPGHGLYLSQNNKDPDAIRNLKSMEGFMDNCPSCHLPFDKGKKRRLIDSCGHERCYSCMFNVEQCPLCENTANPAKTNGHFSRQSSVESAVFTHHRPKLKTNGHFTTYMQTRMDISPTPATETNPFLSQPSPKLASRNTGQSAATPRLGVVQSSKTKITKAPLLTSPPVSSPTPPPLPPKNYLYNELGIPKHYSSDSALGSPDVSSVSVSVTTDDIDELPELDREGPMSEITEEAGNGMPAVCKGNSPPPPPPDVAQNDLMARLGLLLEELSSSEQMSTGSKEGNCKEEAFTSISSLTSSETTPDKGISDTSPISTLTVSSGSEHGLHGPPRNISHHHHNHHHHLHSLYTNCTQACTASDSMTSLRSFSIGNGASPLHTMQRPHSINTVTPGPIEDLQLFGKRKSSLRLSSTRGSIGLLSDVRFAPIRPPQLKMFPIKFEIPHSEGKSVFIGREWLFKEIEMALNSEWSSQTQGVVLQGDVGSGKTAVIEQLLEYSCFGNKTQGPTLINGDAYPETNGKDRPRQNGYQSSPCGTLSSLSSSSVASHNSYLSASSTSLNYDSLKSLGCQVVAYHICQADNNTTCMLPDFVHSIAATLARAPQLEAYREMLLVDPNLFNILTMKECIQNPYQSFVKGVLEPLKMLKSSGKITSDSCIILVDSLNEAEFHRPDYGDTIGSFLLHYLHKFPMWLKVIVTVRTSYIEITRQLPFFHISIDTCDATVKDLHDYISYRINVSTDLQNNIAVDETGTQNKFCNYLQTLSNGSFLYCKLVLDLIERGNLVLKSSNYKIIPINISEVFLLHFNLKFPSVRSYERIYPILGVCLASLYPLNQEEIYEAINSGSTKKYISRDEFLHRLEILSGFLYHRETDNTYMFFHPAFRDWLIKRDENEHRKFLCELRYGHSLMAFRLSRICSNQDPEKSLELGHHILKANIYKNLCRQSQFSSRVFLAYWMCLCSDNLNAALVTQRNLFSPNVKVSRLLILAGANPNAKSNFLNQAPILCVSAREGFLEMVSSLLEFSAYVDAVCEDGMTALCHAAANGHLDVIKLLCSKKANLSHTDKCGQCPAVHAAMHGHLESLAFLLQCDWSSASSQQQKIEAMQQAFVAAAAMGHKHICDYLVVHAVGRSNEAFSIDAVDTLIGETALTAACLHGREEVVRYLIKQEANVHLANTKSYSPLLCAVKANKCEVAEILFQAGASIEQPDKNGHTPLMLAAAEGHINILEMLLSAEASQTEVDKDEMTALSLACLHGHLQIVQILLSRGSDLHHVDKNGQTPLHLASFYGEPQIVQYLIDQGANIEHVDSNNMRPLDRAIACKNIDVIMCFLKKGAKLSPATWTMAVGKPSVMLVLLKKLMDDGNILYKKNRVKEAAQRFQYALRKFPKDGFGDDARTFYDLRISLLLNLSKCKRKLQDYIAAIELATKVLEIRPKSFEGYYARARARRDNKQYDSALEDLKQAVFLVPNNAELQRLLLRLRSECLEQANILKETPSESTDVQSTTVLPVETNNTSAAAITEPAPAVTIIHPETEDGEVCSSSSVVTYREETAL</sequence>
<dbReference type="SUPFAM" id="SSF48452">
    <property type="entry name" value="TPR-like"/>
    <property type="match status" value="1"/>
</dbReference>
<organism evidence="15 16">
    <name type="scientific">Octopus sinensis</name>
    <name type="common">East Asian common octopus</name>
    <dbReference type="NCBI Taxonomy" id="2607531"/>
    <lineage>
        <taxon>Eukaryota</taxon>
        <taxon>Metazoa</taxon>
        <taxon>Spiralia</taxon>
        <taxon>Lophotrochozoa</taxon>
        <taxon>Mollusca</taxon>
        <taxon>Cephalopoda</taxon>
        <taxon>Coleoidea</taxon>
        <taxon>Octopodiformes</taxon>
        <taxon>Octopoda</taxon>
        <taxon>Incirrata</taxon>
        <taxon>Octopodidae</taxon>
        <taxon>Octopus</taxon>
    </lineage>
</organism>
<dbReference type="Gene3D" id="1.25.40.20">
    <property type="entry name" value="Ankyrin repeat-containing domain"/>
    <property type="match status" value="3"/>
</dbReference>
<dbReference type="GO" id="GO:0098794">
    <property type="term" value="C:postsynapse"/>
    <property type="evidence" value="ECO:0007669"/>
    <property type="project" value="UniProtKB-SubCell"/>
</dbReference>
<evidence type="ECO:0000256" key="4">
    <source>
        <dbReference type="ARBA" id="ARBA00022803"/>
    </source>
</evidence>
<dbReference type="Pfam" id="PF12796">
    <property type="entry name" value="Ank_2"/>
    <property type="match status" value="2"/>
</dbReference>
<evidence type="ECO:0000256" key="12">
    <source>
        <dbReference type="PROSITE-ProRule" id="PRU00339"/>
    </source>
</evidence>
<accession>A0A6P7S4L3</accession>
<feature type="region of interest" description="Disordered" evidence="13">
    <location>
        <begin position="19"/>
        <end position="63"/>
    </location>
</feature>
<evidence type="ECO:0000313" key="16">
    <source>
        <dbReference type="RefSeq" id="XP_029633154.1"/>
    </source>
</evidence>
<dbReference type="InterPro" id="IPR027417">
    <property type="entry name" value="P-loop_NTPase"/>
</dbReference>
<keyword evidence="15" id="KW-1185">Reference proteome</keyword>
<reference evidence="16" key="1">
    <citation type="submission" date="2025-08" db="UniProtKB">
        <authorList>
            <consortium name="RefSeq"/>
        </authorList>
    </citation>
    <scope>IDENTIFICATION</scope>
</reference>
<proteinExistence type="inferred from homology"/>
<evidence type="ECO:0000256" key="5">
    <source>
        <dbReference type="ARBA" id="ARBA00022833"/>
    </source>
</evidence>
<dbReference type="PANTHER" id="PTHR24166:SF55">
    <property type="entry name" value="ROLLING PEBBLES, ISOFORM B"/>
    <property type="match status" value="1"/>
</dbReference>
<dbReference type="Gene3D" id="1.25.40.10">
    <property type="entry name" value="Tetratricopeptide repeat domain"/>
    <property type="match status" value="1"/>
</dbReference>
<dbReference type="RefSeq" id="XP_029633154.1">
    <property type="nucleotide sequence ID" value="XM_029777294.2"/>
</dbReference>
<feature type="repeat" description="TPR" evidence="12">
    <location>
        <begin position="1895"/>
        <end position="1928"/>
    </location>
</feature>
<feature type="compositionally biased region" description="Polar residues" evidence="13">
    <location>
        <begin position="44"/>
        <end position="59"/>
    </location>
</feature>
<evidence type="ECO:0000256" key="2">
    <source>
        <dbReference type="ARBA" id="ARBA00022737"/>
    </source>
</evidence>
<dbReference type="Pfam" id="PF25521">
    <property type="entry name" value="WHD_TANC1"/>
    <property type="match status" value="1"/>
</dbReference>
<dbReference type="Pfam" id="PF13637">
    <property type="entry name" value="Ank_4"/>
    <property type="match status" value="1"/>
</dbReference>
<keyword evidence="7 10" id="KW-0040">ANK repeat</keyword>
<evidence type="ECO:0000256" key="13">
    <source>
        <dbReference type="SAM" id="MobiDB-lite"/>
    </source>
</evidence>
<feature type="region of interest" description="Disordered" evidence="13">
    <location>
        <begin position="696"/>
        <end position="720"/>
    </location>
</feature>
<comment type="subcellular location">
    <subcellularLocation>
        <location evidence="8">Postsynapse</location>
    </subcellularLocation>
</comment>
<evidence type="ECO:0000259" key="14">
    <source>
        <dbReference type="PROSITE" id="PS50089"/>
    </source>
</evidence>
<dbReference type="PROSITE" id="PS50297">
    <property type="entry name" value="ANK_REP_REGION"/>
    <property type="match status" value="5"/>
</dbReference>
<keyword evidence="3 11" id="KW-0479">Metal-binding</keyword>
<feature type="region of interest" description="Disordered" evidence="13">
    <location>
        <begin position="149"/>
        <end position="174"/>
    </location>
</feature>
<keyword evidence="1" id="KW-0597">Phosphoprotein</keyword>
<dbReference type="InterPro" id="IPR002110">
    <property type="entry name" value="Ankyrin_rpt"/>
</dbReference>
<dbReference type="Proteomes" id="UP000515154">
    <property type="component" value="Linkage group LG3"/>
</dbReference>
<dbReference type="SUPFAM" id="SSF48403">
    <property type="entry name" value="Ankyrin repeat"/>
    <property type="match status" value="1"/>
</dbReference>
<evidence type="ECO:0000256" key="1">
    <source>
        <dbReference type="ARBA" id="ARBA00022553"/>
    </source>
</evidence>
<feature type="compositionally biased region" description="Polar residues" evidence="13">
    <location>
        <begin position="162"/>
        <end position="174"/>
    </location>
</feature>
<dbReference type="SUPFAM" id="SSF57850">
    <property type="entry name" value="RING/U-box"/>
    <property type="match status" value="1"/>
</dbReference>
<comment type="similarity">
    <text evidence="9">Belongs to the TANC family.</text>
</comment>
<keyword evidence="5" id="KW-0862">Zinc</keyword>
<dbReference type="PROSITE" id="PS50088">
    <property type="entry name" value="ANK_REPEAT"/>
    <property type="match status" value="6"/>
</dbReference>
<keyword evidence="2" id="KW-0677">Repeat</keyword>
<dbReference type="InterPro" id="IPR050889">
    <property type="entry name" value="Dendritic_Spine_Reg/Scaffold"/>
</dbReference>
<evidence type="ECO:0000313" key="15">
    <source>
        <dbReference type="Proteomes" id="UP000515154"/>
    </source>
</evidence>
<keyword evidence="6" id="KW-0770">Synapse</keyword>
<feature type="repeat" description="ANK" evidence="10">
    <location>
        <begin position="1702"/>
        <end position="1734"/>
    </location>
</feature>
<dbReference type="SMART" id="SM00248">
    <property type="entry name" value="ANK"/>
    <property type="match status" value="9"/>
</dbReference>
<feature type="repeat" description="ANK" evidence="10">
    <location>
        <begin position="1603"/>
        <end position="1635"/>
    </location>
</feature>
<dbReference type="InterPro" id="IPR058018">
    <property type="entry name" value="AAA_lid_TANC1/2"/>
</dbReference>
<feature type="region of interest" description="Disordered" evidence="13">
    <location>
        <begin position="578"/>
        <end position="618"/>
    </location>
</feature>
<evidence type="ECO:0000256" key="3">
    <source>
        <dbReference type="ARBA" id="ARBA00022771"/>
    </source>
</evidence>
<feature type="repeat" description="ANK" evidence="10">
    <location>
        <begin position="1735"/>
        <end position="1767"/>
    </location>
</feature>
<keyword evidence="4 12" id="KW-0802">TPR repeat</keyword>
<dbReference type="PROSITE" id="PS50089">
    <property type="entry name" value="ZF_RING_2"/>
    <property type="match status" value="1"/>
</dbReference>
<feature type="domain" description="RING-type" evidence="14">
    <location>
        <begin position="494"/>
        <end position="532"/>
    </location>
</feature>
<evidence type="ECO:0000256" key="7">
    <source>
        <dbReference type="ARBA" id="ARBA00023043"/>
    </source>
</evidence>
<feature type="compositionally biased region" description="Polar residues" evidence="13">
    <location>
        <begin position="24"/>
        <end position="35"/>
    </location>
</feature>
<feature type="repeat" description="ANK" evidence="10">
    <location>
        <begin position="1669"/>
        <end position="1701"/>
    </location>
</feature>
<feature type="compositionally biased region" description="Polar residues" evidence="13">
    <location>
        <begin position="772"/>
        <end position="786"/>
    </location>
</feature>
<name>A0A6P7S4L3_9MOLL</name>
<dbReference type="Pfam" id="PF00023">
    <property type="entry name" value="Ank"/>
    <property type="match status" value="1"/>
</dbReference>
<dbReference type="PROSITE" id="PS50005">
    <property type="entry name" value="TPR"/>
    <property type="match status" value="1"/>
</dbReference>
<gene>
    <name evidence="16" type="primary">LOC115209141</name>
</gene>
<evidence type="ECO:0000256" key="10">
    <source>
        <dbReference type="PROSITE-ProRule" id="PRU00023"/>
    </source>
</evidence>
<dbReference type="Pfam" id="PF25520">
    <property type="entry name" value="AAA_lid_TANC1"/>
    <property type="match status" value="1"/>
</dbReference>
<dbReference type="InterPro" id="IPR036770">
    <property type="entry name" value="Ankyrin_rpt-contain_sf"/>
</dbReference>
<evidence type="ECO:0000256" key="9">
    <source>
        <dbReference type="ARBA" id="ARBA00038259"/>
    </source>
</evidence>
<dbReference type="InterPro" id="IPR011990">
    <property type="entry name" value="TPR-like_helical_dom_sf"/>
</dbReference>
<dbReference type="SMART" id="SM00028">
    <property type="entry name" value="TPR"/>
    <property type="match status" value="3"/>
</dbReference>
<feature type="region of interest" description="Disordered" evidence="13">
    <location>
        <begin position="758"/>
        <end position="805"/>
    </location>
</feature>
<dbReference type="InterPro" id="IPR058056">
    <property type="entry name" value="WH_TANC1/2"/>
</dbReference>
<dbReference type="GO" id="GO:0008270">
    <property type="term" value="F:zinc ion binding"/>
    <property type="evidence" value="ECO:0007669"/>
    <property type="project" value="UniProtKB-KW"/>
</dbReference>
<feature type="repeat" description="ANK" evidence="10">
    <location>
        <begin position="1636"/>
        <end position="1668"/>
    </location>
</feature>
<evidence type="ECO:0000256" key="11">
    <source>
        <dbReference type="PROSITE-ProRule" id="PRU00175"/>
    </source>
</evidence>
<dbReference type="SUPFAM" id="SSF52540">
    <property type="entry name" value="P-loop containing nucleoside triphosphate hydrolases"/>
    <property type="match status" value="1"/>
</dbReference>
<keyword evidence="3 11" id="KW-0863">Zinc-finger</keyword>
<evidence type="ECO:0000256" key="6">
    <source>
        <dbReference type="ARBA" id="ARBA00023018"/>
    </source>
</evidence>
<evidence type="ECO:0000256" key="8">
    <source>
        <dbReference type="ARBA" id="ARBA00034110"/>
    </source>
</evidence>
<feature type="region of interest" description="Disordered" evidence="13">
    <location>
        <begin position="971"/>
        <end position="996"/>
    </location>
</feature>
<dbReference type="PANTHER" id="PTHR24166">
    <property type="entry name" value="ROLLING PEBBLES, ISOFORM B"/>
    <property type="match status" value="1"/>
</dbReference>
<dbReference type="InterPro" id="IPR019734">
    <property type="entry name" value="TPR_rpt"/>
</dbReference>
<dbReference type="KEGG" id="osn:115209141"/>
<dbReference type="InterPro" id="IPR001841">
    <property type="entry name" value="Znf_RING"/>
</dbReference>
<feature type="compositionally biased region" description="Polar residues" evidence="13">
    <location>
        <begin position="581"/>
        <end position="607"/>
    </location>
</feature>
<feature type="repeat" description="ANK" evidence="10">
    <location>
        <begin position="1492"/>
        <end position="1524"/>
    </location>
</feature>